<feature type="region of interest" description="Disordered" evidence="1">
    <location>
        <begin position="173"/>
        <end position="199"/>
    </location>
</feature>
<feature type="compositionally biased region" description="Low complexity" evidence="1">
    <location>
        <begin position="179"/>
        <end position="198"/>
    </location>
</feature>
<dbReference type="CDD" id="cd09630">
    <property type="entry name" value="CDH_like_cytochrome"/>
    <property type="match status" value="1"/>
</dbReference>
<keyword evidence="2" id="KW-1133">Transmembrane helix</keyword>
<dbReference type="EMBL" id="JAKNSF020000002">
    <property type="protein sequence ID" value="KAK7741402.1"/>
    <property type="molecule type" value="Genomic_DNA"/>
</dbReference>
<dbReference type="Gene3D" id="2.60.40.1210">
    <property type="entry name" value="Cellobiose dehydrogenase, cytochrome domain"/>
    <property type="match status" value="1"/>
</dbReference>
<feature type="signal peptide" evidence="3">
    <location>
        <begin position="1"/>
        <end position="22"/>
    </location>
</feature>
<proteinExistence type="predicted"/>
<dbReference type="SUPFAM" id="SSF49344">
    <property type="entry name" value="CBD9-like"/>
    <property type="match status" value="1"/>
</dbReference>
<reference evidence="5 6" key="1">
    <citation type="submission" date="2024-02" db="EMBL/GenBank/DDBJ databases">
        <title>De novo assembly and annotation of 12 fungi associated with fruit tree decline syndrome in Ontario, Canada.</title>
        <authorList>
            <person name="Sulman M."/>
            <person name="Ellouze W."/>
            <person name="Ilyukhin E."/>
        </authorList>
    </citation>
    <scope>NUCLEOTIDE SEQUENCE [LARGE SCALE GENOMIC DNA]</scope>
    <source>
        <strain evidence="5 6">M169</strain>
    </source>
</reference>
<feature type="transmembrane region" description="Helical" evidence="2">
    <location>
        <begin position="283"/>
        <end position="304"/>
    </location>
</feature>
<evidence type="ECO:0000256" key="1">
    <source>
        <dbReference type="SAM" id="MobiDB-lite"/>
    </source>
</evidence>
<evidence type="ECO:0000313" key="5">
    <source>
        <dbReference type="EMBL" id="KAK7741402.1"/>
    </source>
</evidence>
<dbReference type="PANTHER" id="PTHR47797:SF4">
    <property type="entry name" value="DOMON DOMAIN-CONTAINING PROTEIN"/>
    <property type="match status" value="1"/>
</dbReference>
<feature type="transmembrane region" description="Helical" evidence="2">
    <location>
        <begin position="210"/>
        <end position="232"/>
    </location>
</feature>
<accession>A0ABR1PNX2</accession>
<feature type="transmembrane region" description="Helical" evidence="2">
    <location>
        <begin position="310"/>
        <end position="331"/>
    </location>
</feature>
<dbReference type="CDD" id="cd08760">
    <property type="entry name" value="Cyt_b561_FRRS1_like"/>
    <property type="match status" value="1"/>
</dbReference>
<feature type="transmembrane region" description="Helical" evidence="2">
    <location>
        <begin position="244"/>
        <end position="263"/>
    </location>
</feature>
<gene>
    <name evidence="5" type="ORF">SLS63_000956</name>
</gene>
<keyword evidence="6" id="KW-1185">Reference proteome</keyword>
<evidence type="ECO:0000256" key="3">
    <source>
        <dbReference type="SAM" id="SignalP"/>
    </source>
</evidence>
<protein>
    <recommendedName>
        <fullName evidence="4">DOMON domain-containing protein</fullName>
    </recommendedName>
</protein>
<keyword evidence="2" id="KW-0812">Transmembrane</keyword>
<name>A0ABR1PNX2_DIAER</name>
<organism evidence="5 6">
    <name type="scientific">Diaporthe eres</name>
    <name type="common">Phomopsis oblonga</name>
    <dbReference type="NCBI Taxonomy" id="83184"/>
    <lineage>
        <taxon>Eukaryota</taxon>
        <taxon>Fungi</taxon>
        <taxon>Dikarya</taxon>
        <taxon>Ascomycota</taxon>
        <taxon>Pezizomycotina</taxon>
        <taxon>Sordariomycetes</taxon>
        <taxon>Sordariomycetidae</taxon>
        <taxon>Diaporthales</taxon>
        <taxon>Diaporthaceae</taxon>
        <taxon>Diaporthe</taxon>
        <taxon>Diaporthe eres species complex</taxon>
    </lineage>
</organism>
<feature type="domain" description="DOMON" evidence="4">
    <location>
        <begin position="19"/>
        <end position="141"/>
    </location>
</feature>
<sequence length="378" mass="39472">MPSYSGLAAAAAVLCSICYAVGVPSTTTSSGSGNIYFQISAPTTYSWVALGTGSQMSGANIFIMYQDGTGNVTVSARPGTGHQQPQYDASTASQITVLSGSGVNGDTMVANVQCANCESWSGGTLDVASSSSSWIGAWKSGSALNSASPSAAISYHDAHSEFNLDLSQASIESDSNPFSGAAATTPTTGSSGSSGSTTVRPSQTVIWAHGLAWQMVSWLLMWACFGLGVYGAQQRNMLFTNSHVQLGTVVVCVLAIQPALGFIHHSQFAKTGSRGIFSHAHIWWGRIWLVLGVINGGLGLQLAGSSNSLIIAYSVIAVVMYLVYAVVKSLVSFRSRGRRNNGSLNGRKVSGAGSGYAEHGDEMNLNRYPDHQYGQHGK</sequence>
<dbReference type="Pfam" id="PF16010">
    <property type="entry name" value="CDH-cyt"/>
    <property type="match status" value="1"/>
</dbReference>
<dbReference type="SMART" id="SM00664">
    <property type="entry name" value="DoH"/>
    <property type="match status" value="1"/>
</dbReference>
<evidence type="ECO:0000313" key="6">
    <source>
        <dbReference type="Proteomes" id="UP001430848"/>
    </source>
</evidence>
<feature type="chain" id="PRO_5045129977" description="DOMON domain-containing protein" evidence="3">
    <location>
        <begin position="23"/>
        <end position="378"/>
    </location>
</feature>
<dbReference type="Proteomes" id="UP001430848">
    <property type="component" value="Unassembled WGS sequence"/>
</dbReference>
<keyword evidence="2" id="KW-0472">Membrane</keyword>
<dbReference type="InterPro" id="IPR005018">
    <property type="entry name" value="DOMON_domain"/>
</dbReference>
<comment type="caution">
    <text evidence="5">The sequence shown here is derived from an EMBL/GenBank/DDBJ whole genome shotgun (WGS) entry which is preliminary data.</text>
</comment>
<keyword evidence="3" id="KW-0732">Signal</keyword>
<dbReference type="PANTHER" id="PTHR47797">
    <property type="entry name" value="DEHYDROGENASE, PUTATIVE (AFU_ORTHOLOGUE AFUA_8G05805)-RELATED"/>
    <property type="match status" value="1"/>
</dbReference>
<evidence type="ECO:0000256" key="2">
    <source>
        <dbReference type="SAM" id="Phobius"/>
    </source>
</evidence>
<dbReference type="PROSITE" id="PS50836">
    <property type="entry name" value="DOMON"/>
    <property type="match status" value="1"/>
</dbReference>
<dbReference type="InterPro" id="IPR015920">
    <property type="entry name" value="Cellobiose_DH-like_cyt"/>
</dbReference>
<evidence type="ECO:0000259" key="4">
    <source>
        <dbReference type="PROSITE" id="PS50836"/>
    </source>
</evidence>